<dbReference type="VEuPathDB" id="FungiDB:VP01_277g2"/>
<name>A0A0L6V3F4_9BASI</name>
<protein>
    <submittedName>
        <fullName evidence="3">Uncharacterized protein</fullName>
    </submittedName>
</protein>
<dbReference type="AlphaFoldDB" id="A0A0L6V3F4"/>
<evidence type="ECO:0000256" key="1">
    <source>
        <dbReference type="SAM" id="MobiDB-lite"/>
    </source>
</evidence>
<feature type="transmembrane region" description="Helical" evidence="2">
    <location>
        <begin position="100"/>
        <end position="122"/>
    </location>
</feature>
<keyword evidence="2" id="KW-0812">Transmembrane</keyword>
<evidence type="ECO:0000256" key="2">
    <source>
        <dbReference type="SAM" id="Phobius"/>
    </source>
</evidence>
<dbReference type="EMBL" id="LAVV01007701">
    <property type="protein sequence ID" value="KNZ55052.1"/>
    <property type="molecule type" value="Genomic_DNA"/>
</dbReference>
<comment type="caution">
    <text evidence="3">The sequence shown here is derived from an EMBL/GenBank/DDBJ whole genome shotgun (WGS) entry which is preliminary data.</text>
</comment>
<feature type="compositionally biased region" description="Basic and acidic residues" evidence="1">
    <location>
        <begin position="214"/>
        <end position="224"/>
    </location>
</feature>
<keyword evidence="2" id="KW-0472">Membrane</keyword>
<accession>A0A0L6V3F4</accession>
<keyword evidence="2" id="KW-1133">Transmembrane helix</keyword>
<keyword evidence="4" id="KW-1185">Reference proteome</keyword>
<gene>
    <name evidence="3" type="ORF">VP01_277g2</name>
</gene>
<evidence type="ECO:0000313" key="3">
    <source>
        <dbReference type="EMBL" id="KNZ55052.1"/>
    </source>
</evidence>
<proteinExistence type="predicted"/>
<sequence length="336" mass="39242">MNEVFMDLTSSGALFPLSPSTYITDLKCCIYFSRIFEKTFKNKSIIFIGQKSIFQPLHGTRKNVVSNSLFLHKPPITTVVYLPSTLTYLKYITQKYSIDISFYIILTSFSLDLILNSLFMNYELFTDLMMICELFKDPKVFYFQEVLMVRNHLQVLPMRMGAPEGPAKCREGLEPSTCGLSPERQFQNFSRVQALQPCKVFSFSAKSSAFGLNEKPESGVEDAHQTNSTTPSTMKKEGKSIRKKELRKQSKKKGKNETREHNVDNNVKSLRRRKGFVEIRIQFFRIKKHKRRERQKRKQTLGNKIRYWNMEDEKEFISLDEGGYCWIFPLFFSPHS</sequence>
<dbReference type="Proteomes" id="UP000037035">
    <property type="component" value="Unassembled WGS sequence"/>
</dbReference>
<feature type="region of interest" description="Disordered" evidence="1">
    <location>
        <begin position="213"/>
        <end position="267"/>
    </location>
</feature>
<feature type="compositionally biased region" description="Basic residues" evidence="1">
    <location>
        <begin position="241"/>
        <end position="254"/>
    </location>
</feature>
<evidence type="ECO:0000313" key="4">
    <source>
        <dbReference type="Proteomes" id="UP000037035"/>
    </source>
</evidence>
<reference evidence="3 4" key="1">
    <citation type="submission" date="2015-08" db="EMBL/GenBank/DDBJ databases">
        <title>Next Generation Sequencing and Analysis of the Genome of Puccinia sorghi L Schw, the Causal Agent of Maize Common Rust.</title>
        <authorList>
            <person name="Rochi L."/>
            <person name="Burguener G."/>
            <person name="Darino M."/>
            <person name="Turjanski A."/>
            <person name="Kreff E."/>
            <person name="Dieguez M.J."/>
            <person name="Sacco F."/>
        </authorList>
    </citation>
    <scope>NUCLEOTIDE SEQUENCE [LARGE SCALE GENOMIC DNA]</scope>
    <source>
        <strain evidence="3 4">RO10H11247</strain>
    </source>
</reference>
<organism evidence="3 4">
    <name type="scientific">Puccinia sorghi</name>
    <dbReference type="NCBI Taxonomy" id="27349"/>
    <lineage>
        <taxon>Eukaryota</taxon>
        <taxon>Fungi</taxon>
        <taxon>Dikarya</taxon>
        <taxon>Basidiomycota</taxon>
        <taxon>Pucciniomycotina</taxon>
        <taxon>Pucciniomycetes</taxon>
        <taxon>Pucciniales</taxon>
        <taxon>Pucciniaceae</taxon>
        <taxon>Puccinia</taxon>
    </lineage>
</organism>